<comment type="similarity">
    <text evidence="1">Belongs to the protein kinase superfamily. STE Ser/Thr protein kinase family. MAP kinase kinase kinase subfamily.</text>
</comment>
<feature type="domain" description="Protein kinase" evidence="8">
    <location>
        <begin position="863"/>
        <end position="1148"/>
    </location>
</feature>
<keyword evidence="5" id="KW-0418">Kinase</keyword>
<dbReference type="InterPro" id="IPR008271">
    <property type="entry name" value="Ser/Thr_kinase_AS"/>
</dbReference>
<evidence type="ECO:0000256" key="4">
    <source>
        <dbReference type="ARBA" id="ARBA00022741"/>
    </source>
</evidence>
<sequence>MEADPVEPASQQEKQRLEWLALLASVLAGDVLKSEKTRIAVALNSLGDEQTNTHLNFWLAIRAKFHGRSMEEEKRKLEERRLRTVDGVINEILNFKVKDPEPGETKDPTTFALEQVNFVLRRLDVVQALYPTLKAFYADKPIALSSQFQERCDTLNTWCTILTSLKHHFALLRRWTGSETLDVTQPFTSNEVPIMTGLSSRSGTSLEIADGTSFVERLLKEESMQITFEKGFLVTVHAFLGAARDAQVNLSALFHEMNLPTFEKELVPLISFPTKLAQAGLHLRLDYVKKLKDPEILIIDQMTEHLKLSIGLACTLKRQYEAILAPDPGGNWNLPQCISEDYDATILAALADFFRLLHWQFKSGAKGIVFKETDVLEAQWATFNDVSATTPGGSALVAEHLCALANKLMVRATNYFDTQVRIPKMTDEQIISWYTKILDSVRLRYRKLQRFTKVLTQRFINSAEYNLDDVPFDQFITSLVATDHFLVYTHSLEEDGIYIIASHTLFDRPELIRKILDEAFHVDEMGNDYAKAGYLLVLSPQTHFLWNGRVMVLNAGKVSIDIKDNRVRLIADGPQRRLTLAKQAFADSLESLYDDGEVSPVALSIPCISEAQAHLPSVNRELRKITRATNRLAESIIDSVHHVRNALRATNGGQDLLANWYIYASEHGQHVHRYLDPASHLKFNRLLIKLAISWVSFICDDCDPTDRKTFKWAVNALEFTLHRTRRHILHMPDPEFEMLRQKVATCMTLLIHHFDILGAKSSSEARKEREKQEEILKMKIADMQLVEDDFPEYAPEHEGTTFVDSKARVFWDKVAMAIREIEDARAINGLEHRTLGKVLNDEIPEDRSLSFLASSSFNISVRWQQGKFIGAGAFGSVYLALNLDSGSLMAVKEIKFQELSGLPNLYSQIKDELSVMEMLHHPNVVEYYGIEVHRDKVYIFEEYCQGGSLAALLEHGRIEDEGIIQVYAMQMLDGLAYLHSRNIVHRDIKPDNILLDHMGVIKYVDFGAAKILAKNQRTMQRSRRAPDVIPPNNPSPFNGMAQMSNGLTGTPMYMSPEVIKNDKRGRYGAMDIWSLGCVVLEFATGKKPWSNLDNEWAIMFHIGVATQHPPLPEPGQLSELGINFIKQCLTIDPTRRPSAKELMSHPWMLEFRETLLRYEAAETEASPVPTETEYAQASVAHQAAMMQAHEIELINRASPTTPPSIE</sequence>
<dbReference type="PROSITE" id="PS50011">
    <property type="entry name" value="PROTEIN_KINASE_DOM"/>
    <property type="match status" value="1"/>
</dbReference>
<evidence type="ECO:0000256" key="7">
    <source>
        <dbReference type="PROSITE-ProRule" id="PRU10141"/>
    </source>
</evidence>
<evidence type="ECO:0000256" key="1">
    <source>
        <dbReference type="ARBA" id="ARBA00006529"/>
    </source>
</evidence>
<keyword evidence="10" id="KW-1185">Reference proteome</keyword>
<evidence type="ECO:0000256" key="6">
    <source>
        <dbReference type="ARBA" id="ARBA00022840"/>
    </source>
</evidence>
<dbReference type="PANTHER" id="PTHR48016:SF32">
    <property type="entry name" value="MITOGEN-ACTIVATED PROTEIN KINASE KINASE KINASE 4"/>
    <property type="match status" value="1"/>
</dbReference>
<dbReference type="SMART" id="SM00220">
    <property type="entry name" value="S_TKc"/>
    <property type="match status" value="1"/>
</dbReference>
<gene>
    <name evidence="9" type="ORF">HYPSUDRAFT_134012</name>
</gene>
<evidence type="ECO:0000256" key="5">
    <source>
        <dbReference type="ARBA" id="ARBA00022777"/>
    </source>
</evidence>
<dbReference type="OrthoDB" id="1043025at2759"/>
<dbReference type="GO" id="GO:0038066">
    <property type="term" value="P:p38MAPK cascade"/>
    <property type="evidence" value="ECO:0007669"/>
    <property type="project" value="TreeGrafter"/>
</dbReference>
<evidence type="ECO:0000256" key="3">
    <source>
        <dbReference type="ARBA" id="ARBA00022679"/>
    </source>
</evidence>
<keyword evidence="4 7" id="KW-0547">Nucleotide-binding</keyword>
<feature type="binding site" evidence="7">
    <location>
        <position position="892"/>
    </location>
    <ligand>
        <name>ATP</name>
        <dbReference type="ChEBI" id="CHEBI:30616"/>
    </ligand>
</feature>
<reference evidence="10" key="1">
    <citation type="submission" date="2014-04" db="EMBL/GenBank/DDBJ databases">
        <title>Evolutionary Origins and Diversification of the Mycorrhizal Mutualists.</title>
        <authorList>
            <consortium name="DOE Joint Genome Institute"/>
            <consortium name="Mycorrhizal Genomics Consortium"/>
            <person name="Kohler A."/>
            <person name="Kuo A."/>
            <person name="Nagy L.G."/>
            <person name="Floudas D."/>
            <person name="Copeland A."/>
            <person name="Barry K.W."/>
            <person name="Cichocki N."/>
            <person name="Veneault-Fourrey C."/>
            <person name="LaButti K."/>
            <person name="Lindquist E.A."/>
            <person name="Lipzen A."/>
            <person name="Lundell T."/>
            <person name="Morin E."/>
            <person name="Murat C."/>
            <person name="Riley R."/>
            <person name="Ohm R."/>
            <person name="Sun H."/>
            <person name="Tunlid A."/>
            <person name="Henrissat B."/>
            <person name="Grigoriev I.V."/>
            <person name="Hibbett D.S."/>
            <person name="Martin F."/>
        </authorList>
    </citation>
    <scope>NUCLEOTIDE SEQUENCE [LARGE SCALE GENOMIC DNA]</scope>
    <source>
        <strain evidence="10">FD-334 SS-4</strain>
    </source>
</reference>
<dbReference type="InterPro" id="IPR000719">
    <property type="entry name" value="Prot_kinase_dom"/>
</dbReference>
<evidence type="ECO:0000256" key="2">
    <source>
        <dbReference type="ARBA" id="ARBA00022527"/>
    </source>
</evidence>
<dbReference type="SUPFAM" id="SSF56112">
    <property type="entry name" value="Protein kinase-like (PK-like)"/>
    <property type="match status" value="1"/>
</dbReference>
<dbReference type="InterPro" id="IPR011009">
    <property type="entry name" value="Kinase-like_dom_sf"/>
</dbReference>
<keyword evidence="2" id="KW-0723">Serine/threonine-protein kinase</keyword>
<evidence type="ECO:0000259" key="8">
    <source>
        <dbReference type="PROSITE" id="PS50011"/>
    </source>
</evidence>
<dbReference type="PANTHER" id="PTHR48016">
    <property type="entry name" value="MAP KINASE KINASE KINASE SSK2-RELATED-RELATED"/>
    <property type="match status" value="1"/>
</dbReference>
<dbReference type="InterPro" id="IPR050538">
    <property type="entry name" value="MAP_kinase_kinase_kinase"/>
</dbReference>
<name>A0A0D2MPC6_HYPSF</name>
<dbReference type="EMBL" id="KN817530">
    <property type="protein sequence ID" value="KJA25768.1"/>
    <property type="molecule type" value="Genomic_DNA"/>
</dbReference>
<dbReference type="CDD" id="cd06626">
    <property type="entry name" value="STKc_MEKK4"/>
    <property type="match status" value="1"/>
</dbReference>
<dbReference type="Gene3D" id="1.10.510.10">
    <property type="entry name" value="Transferase(Phosphotransferase) domain 1"/>
    <property type="match status" value="1"/>
</dbReference>
<dbReference type="GO" id="GO:0004674">
    <property type="term" value="F:protein serine/threonine kinase activity"/>
    <property type="evidence" value="ECO:0007669"/>
    <property type="project" value="UniProtKB-KW"/>
</dbReference>
<accession>A0A0D2MPC6</accession>
<dbReference type="PROSITE" id="PS00107">
    <property type="entry name" value="PROTEIN_KINASE_ATP"/>
    <property type="match status" value="1"/>
</dbReference>
<proteinExistence type="inferred from homology"/>
<keyword evidence="6 7" id="KW-0067">ATP-binding</keyword>
<evidence type="ECO:0000313" key="9">
    <source>
        <dbReference type="EMBL" id="KJA25768.1"/>
    </source>
</evidence>
<evidence type="ECO:0000313" key="10">
    <source>
        <dbReference type="Proteomes" id="UP000054270"/>
    </source>
</evidence>
<dbReference type="Proteomes" id="UP000054270">
    <property type="component" value="Unassembled WGS sequence"/>
</dbReference>
<organism evidence="9 10">
    <name type="scientific">Hypholoma sublateritium (strain FD-334 SS-4)</name>
    <dbReference type="NCBI Taxonomy" id="945553"/>
    <lineage>
        <taxon>Eukaryota</taxon>
        <taxon>Fungi</taxon>
        <taxon>Dikarya</taxon>
        <taxon>Basidiomycota</taxon>
        <taxon>Agaricomycotina</taxon>
        <taxon>Agaricomycetes</taxon>
        <taxon>Agaricomycetidae</taxon>
        <taxon>Agaricales</taxon>
        <taxon>Agaricineae</taxon>
        <taxon>Strophariaceae</taxon>
        <taxon>Hypholoma</taxon>
    </lineage>
</organism>
<dbReference type="Pfam" id="PF00069">
    <property type="entry name" value="Pkinase"/>
    <property type="match status" value="1"/>
</dbReference>
<dbReference type="OMA" id="PPCVDEN"/>
<dbReference type="AlphaFoldDB" id="A0A0D2MPC6"/>
<protein>
    <recommendedName>
        <fullName evidence="8">Protein kinase domain-containing protein</fullName>
    </recommendedName>
</protein>
<dbReference type="GO" id="GO:0005524">
    <property type="term" value="F:ATP binding"/>
    <property type="evidence" value="ECO:0007669"/>
    <property type="project" value="UniProtKB-UniRule"/>
</dbReference>
<keyword evidence="3" id="KW-0808">Transferase</keyword>
<dbReference type="STRING" id="945553.A0A0D2MPC6"/>
<dbReference type="InterPro" id="IPR017441">
    <property type="entry name" value="Protein_kinase_ATP_BS"/>
</dbReference>
<dbReference type="PROSITE" id="PS00108">
    <property type="entry name" value="PROTEIN_KINASE_ST"/>
    <property type="match status" value="1"/>
</dbReference>